<comment type="similarity">
    <text evidence="1">Belongs to the serpin family.</text>
</comment>
<dbReference type="CDD" id="cd19590">
    <property type="entry name" value="serpin_thermopin-like"/>
    <property type="match status" value="1"/>
</dbReference>
<feature type="chain" id="PRO_5021781269" evidence="2">
    <location>
        <begin position="19"/>
        <end position="398"/>
    </location>
</feature>
<dbReference type="GO" id="GO:0004674">
    <property type="term" value="F:protein serine/threonine kinase activity"/>
    <property type="evidence" value="ECO:0007669"/>
    <property type="project" value="UniProtKB-KW"/>
</dbReference>
<reference evidence="4 5" key="1">
    <citation type="submission" date="2019-07" db="EMBL/GenBank/DDBJ databases">
        <title>Whole genome shotgun sequence of Brevifollis gellanilyticus NBRC 108608.</title>
        <authorList>
            <person name="Hosoyama A."/>
            <person name="Uohara A."/>
            <person name="Ohji S."/>
            <person name="Ichikawa N."/>
        </authorList>
    </citation>
    <scope>NUCLEOTIDE SEQUENCE [LARGE SCALE GENOMIC DNA]</scope>
    <source>
        <strain evidence="4 5">NBRC 108608</strain>
    </source>
</reference>
<dbReference type="InterPro" id="IPR023796">
    <property type="entry name" value="Serpin_dom"/>
</dbReference>
<dbReference type="Gene3D" id="2.30.39.10">
    <property type="entry name" value="Alpha-1-antitrypsin, domain 1"/>
    <property type="match status" value="1"/>
</dbReference>
<dbReference type="AlphaFoldDB" id="A0A512MJ28"/>
<keyword evidence="2" id="KW-0732">Signal</keyword>
<dbReference type="Gene3D" id="3.30.497.10">
    <property type="entry name" value="Antithrombin, subunit I, domain 2"/>
    <property type="match status" value="1"/>
</dbReference>
<dbReference type="InterPro" id="IPR042178">
    <property type="entry name" value="Serpin_sf_1"/>
</dbReference>
<organism evidence="4 5">
    <name type="scientific">Brevifollis gellanilyticus</name>
    <dbReference type="NCBI Taxonomy" id="748831"/>
    <lineage>
        <taxon>Bacteria</taxon>
        <taxon>Pseudomonadati</taxon>
        <taxon>Verrucomicrobiota</taxon>
        <taxon>Verrucomicrobiia</taxon>
        <taxon>Verrucomicrobiales</taxon>
        <taxon>Verrucomicrobiaceae</taxon>
    </lineage>
</organism>
<dbReference type="InterPro" id="IPR042185">
    <property type="entry name" value="Serpin_sf_2"/>
</dbReference>
<dbReference type="OrthoDB" id="9764871at2"/>
<keyword evidence="4" id="KW-0808">Transferase</keyword>
<dbReference type="PANTHER" id="PTHR11461">
    <property type="entry name" value="SERINE PROTEASE INHIBITOR, SERPIN"/>
    <property type="match status" value="1"/>
</dbReference>
<keyword evidence="4" id="KW-0723">Serine/threonine-protein kinase</keyword>
<feature type="signal peptide" evidence="2">
    <location>
        <begin position="1"/>
        <end position="18"/>
    </location>
</feature>
<dbReference type="GO" id="GO:0005615">
    <property type="term" value="C:extracellular space"/>
    <property type="evidence" value="ECO:0007669"/>
    <property type="project" value="InterPro"/>
</dbReference>
<proteinExistence type="inferred from homology"/>
<dbReference type="InterPro" id="IPR036186">
    <property type="entry name" value="Serpin_sf"/>
</dbReference>
<sequence>MRLSVLPLMLIISLPAWAQSASEGPNAHAWQMSHLFRQMTKGNFCFSPFSGHRVAAMLAEGARGDTQKQLLSLAHLDADAARRGTDAEALSQGLRNSSKGGGMLLDVANSLWAPPVAFLEPGYVSLLKERFGAAVQPLPAGDALASASAVNRWIRDKTNGRITDLVGPQTFAQGDGTVLAVNAVYLRAAWLRRFDPRQTRPRAFATASRSSIMLPTMARRSEFGYTEAATWQCLEIPFSSPDFAMMFLLPGADVNLETVEAALKPEAWAKVSGGLGPTELNVYLPRFNFSSQVNLQGLWQQLGVEAAFDSTKSDLTGMTPQKPCWVSQVLHEATIEVNELGAEAAAVTMSPADPFGPADSTPPPKPKVINFIANRPFLWFTVHKPSGLILFMGRFAGE</sequence>
<dbReference type="RefSeq" id="WP_146856021.1">
    <property type="nucleotide sequence ID" value="NZ_BKAG01000082.1"/>
</dbReference>
<evidence type="ECO:0000313" key="5">
    <source>
        <dbReference type="Proteomes" id="UP000321577"/>
    </source>
</evidence>
<dbReference type="Proteomes" id="UP000321577">
    <property type="component" value="Unassembled WGS sequence"/>
</dbReference>
<keyword evidence="4" id="KW-0418">Kinase</keyword>
<feature type="domain" description="Serpin" evidence="3">
    <location>
        <begin position="33"/>
        <end position="398"/>
    </location>
</feature>
<name>A0A512MJ28_9BACT</name>
<dbReference type="Pfam" id="PF00079">
    <property type="entry name" value="Serpin"/>
    <property type="match status" value="1"/>
</dbReference>
<comment type="caution">
    <text evidence="4">The sequence shown here is derived from an EMBL/GenBank/DDBJ whole genome shotgun (WGS) entry which is preliminary data.</text>
</comment>
<accession>A0A512MJ28</accession>
<dbReference type="EMBL" id="BKAG01000082">
    <property type="protein sequence ID" value="GEP46291.1"/>
    <property type="molecule type" value="Genomic_DNA"/>
</dbReference>
<dbReference type="InterPro" id="IPR000215">
    <property type="entry name" value="Serpin_fam"/>
</dbReference>
<gene>
    <name evidence="4" type="ORF">BGE01nite_55820</name>
</gene>
<dbReference type="PANTHER" id="PTHR11461:SF211">
    <property type="entry name" value="GH10112P-RELATED"/>
    <property type="match status" value="1"/>
</dbReference>
<evidence type="ECO:0000256" key="2">
    <source>
        <dbReference type="SAM" id="SignalP"/>
    </source>
</evidence>
<dbReference type="GO" id="GO:0004867">
    <property type="term" value="F:serine-type endopeptidase inhibitor activity"/>
    <property type="evidence" value="ECO:0007669"/>
    <property type="project" value="InterPro"/>
</dbReference>
<evidence type="ECO:0000256" key="1">
    <source>
        <dbReference type="RuleBase" id="RU000411"/>
    </source>
</evidence>
<keyword evidence="5" id="KW-1185">Reference proteome</keyword>
<evidence type="ECO:0000259" key="3">
    <source>
        <dbReference type="SMART" id="SM00093"/>
    </source>
</evidence>
<dbReference type="SMART" id="SM00093">
    <property type="entry name" value="SERPIN"/>
    <property type="match status" value="1"/>
</dbReference>
<protein>
    <submittedName>
        <fullName evidence="4">Serine/threonine protein kinase</fullName>
    </submittedName>
</protein>
<evidence type="ECO:0000313" key="4">
    <source>
        <dbReference type="EMBL" id="GEP46291.1"/>
    </source>
</evidence>
<dbReference type="SUPFAM" id="SSF56574">
    <property type="entry name" value="Serpins"/>
    <property type="match status" value="1"/>
</dbReference>